<feature type="transmembrane region" description="Helical" evidence="1">
    <location>
        <begin position="271"/>
        <end position="290"/>
    </location>
</feature>
<evidence type="ECO:0000313" key="2">
    <source>
        <dbReference type="EMBL" id="KAL0870172.1"/>
    </source>
</evidence>
<organism evidence="2 3">
    <name type="scientific">Loxostege sticticalis</name>
    <name type="common">Beet webworm moth</name>
    <dbReference type="NCBI Taxonomy" id="481309"/>
    <lineage>
        <taxon>Eukaryota</taxon>
        <taxon>Metazoa</taxon>
        <taxon>Ecdysozoa</taxon>
        <taxon>Arthropoda</taxon>
        <taxon>Hexapoda</taxon>
        <taxon>Insecta</taxon>
        <taxon>Pterygota</taxon>
        <taxon>Neoptera</taxon>
        <taxon>Endopterygota</taxon>
        <taxon>Lepidoptera</taxon>
        <taxon>Glossata</taxon>
        <taxon>Ditrysia</taxon>
        <taxon>Pyraloidea</taxon>
        <taxon>Crambidae</taxon>
        <taxon>Pyraustinae</taxon>
        <taxon>Loxostege</taxon>
    </lineage>
</organism>
<feature type="transmembrane region" description="Helical" evidence="1">
    <location>
        <begin position="47"/>
        <end position="70"/>
    </location>
</feature>
<evidence type="ECO:0000313" key="3">
    <source>
        <dbReference type="Proteomes" id="UP001549920"/>
    </source>
</evidence>
<feature type="transmembrane region" description="Helical" evidence="1">
    <location>
        <begin position="165"/>
        <end position="187"/>
    </location>
</feature>
<keyword evidence="1" id="KW-0812">Transmembrane</keyword>
<dbReference type="Proteomes" id="UP001549920">
    <property type="component" value="Unassembled WGS sequence"/>
</dbReference>
<accession>A0ABR3HIC6</accession>
<gene>
    <name evidence="2" type="ORF">ABMA27_006318</name>
</gene>
<keyword evidence="1" id="KW-0472">Membrane</keyword>
<dbReference type="EMBL" id="JBEUOH010000019">
    <property type="protein sequence ID" value="KAL0870172.1"/>
    <property type="molecule type" value="Genomic_DNA"/>
</dbReference>
<comment type="caution">
    <text evidence="2">The sequence shown here is derived from an EMBL/GenBank/DDBJ whole genome shotgun (WGS) entry which is preliminary data.</text>
</comment>
<proteinExistence type="predicted"/>
<reference evidence="2 3" key="1">
    <citation type="submission" date="2024-06" db="EMBL/GenBank/DDBJ databases">
        <title>A chromosome-level genome assembly of beet webworm, Loxostege sticticalis.</title>
        <authorList>
            <person name="Zhang Y."/>
        </authorList>
    </citation>
    <scope>NUCLEOTIDE SEQUENCE [LARGE SCALE GENOMIC DNA]</scope>
    <source>
        <strain evidence="2">AQ026</strain>
        <tissue evidence="2">Whole body</tissue>
    </source>
</reference>
<sequence>MISNAAILDVYLYDTFSLQRKVQRLFGTCRICINNKQVFPPTVYQKAYSAMVAVVYVGVFISAIVFNSFGKYNVNSTAKREVIAASLVHLLAYMLNMIHVRFMNNDLNVDFVLSMRNLERCMRLDQNKSINTMLRKRNNVTTISLLIVTAIGMMFICSEGDSVQMVLTIVMVLSCELTIFLELNLIVSLMTHYTIRVCFVNSIIVNHLCRVSQYGAHYTRVYPNRYLRVLAAKTHDLTYSDVDIYFEEIVKNYLEFQSVCQFQMLLFWGKLVIISTIYLQLIVTGLQANLIQFFEWISMANFTVSYALLAIAICVRGEMFLRAVRETKRLCISVVSIYTDGPLRGKAGRILKILEASPPRFSVYDSWDVEGRALLKLFGVITTIIFTELQFLIL</sequence>
<name>A0ABR3HIC6_LOXSC</name>
<feature type="transmembrane region" description="Helical" evidence="1">
    <location>
        <begin position="373"/>
        <end position="393"/>
    </location>
</feature>
<keyword evidence="1" id="KW-1133">Transmembrane helix</keyword>
<feature type="transmembrane region" description="Helical" evidence="1">
    <location>
        <begin position="296"/>
        <end position="315"/>
    </location>
</feature>
<feature type="transmembrane region" description="Helical" evidence="1">
    <location>
        <begin position="140"/>
        <end position="158"/>
    </location>
</feature>
<evidence type="ECO:0008006" key="4">
    <source>
        <dbReference type="Google" id="ProtNLM"/>
    </source>
</evidence>
<keyword evidence="3" id="KW-1185">Reference proteome</keyword>
<protein>
    <recommendedName>
        <fullName evidence="4">Gustatory receptor</fullName>
    </recommendedName>
</protein>
<evidence type="ECO:0000256" key="1">
    <source>
        <dbReference type="SAM" id="Phobius"/>
    </source>
</evidence>